<dbReference type="PROSITE" id="PS51257">
    <property type="entry name" value="PROKAR_LIPOPROTEIN"/>
    <property type="match status" value="1"/>
</dbReference>
<dbReference type="Proteomes" id="UP001500552">
    <property type="component" value="Unassembled WGS sequence"/>
</dbReference>
<dbReference type="RefSeq" id="WP_345160541.1">
    <property type="nucleotide sequence ID" value="NZ_BAABHC010000016.1"/>
</dbReference>
<comment type="caution">
    <text evidence="2">The sequence shown here is derived from an EMBL/GenBank/DDBJ whole genome shotgun (WGS) entry which is preliminary data.</text>
</comment>
<protein>
    <submittedName>
        <fullName evidence="2">Uncharacterized protein</fullName>
    </submittedName>
</protein>
<keyword evidence="1" id="KW-0175">Coiled coil</keyword>
<organism evidence="2 3">
    <name type="scientific">Pontibacter saemangeumensis</name>
    <dbReference type="NCBI Taxonomy" id="1084525"/>
    <lineage>
        <taxon>Bacteria</taxon>
        <taxon>Pseudomonadati</taxon>
        <taxon>Bacteroidota</taxon>
        <taxon>Cytophagia</taxon>
        <taxon>Cytophagales</taxon>
        <taxon>Hymenobacteraceae</taxon>
        <taxon>Pontibacter</taxon>
    </lineage>
</organism>
<proteinExistence type="predicted"/>
<evidence type="ECO:0000256" key="1">
    <source>
        <dbReference type="SAM" id="Coils"/>
    </source>
</evidence>
<gene>
    <name evidence="2" type="ORF">GCM10023188_32190</name>
</gene>
<dbReference type="EMBL" id="BAABHC010000016">
    <property type="protein sequence ID" value="GAA4437696.1"/>
    <property type="molecule type" value="Genomic_DNA"/>
</dbReference>
<sequence length="94" mass="10597">MKTLTYIYTKTRAGAAVLLLPFMMGCSVFGGGGYSDDPAVRAQQQEIESLERDVQEAERYAEEAEQREKAAKNRLKAAKHELKALEEQAKRRGY</sequence>
<feature type="coiled-coil region" evidence="1">
    <location>
        <begin position="40"/>
        <end position="92"/>
    </location>
</feature>
<accession>A0ABP8LY68</accession>
<evidence type="ECO:0000313" key="2">
    <source>
        <dbReference type="EMBL" id="GAA4437696.1"/>
    </source>
</evidence>
<name>A0ABP8LY68_9BACT</name>
<keyword evidence="3" id="KW-1185">Reference proteome</keyword>
<reference evidence="3" key="1">
    <citation type="journal article" date="2019" name="Int. J. Syst. Evol. Microbiol.">
        <title>The Global Catalogue of Microorganisms (GCM) 10K type strain sequencing project: providing services to taxonomists for standard genome sequencing and annotation.</title>
        <authorList>
            <consortium name="The Broad Institute Genomics Platform"/>
            <consortium name="The Broad Institute Genome Sequencing Center for Infectious Disease"/>
            <person name="Wu L."/>
            <person name="Ma J."/>
        </authorList>
    </citation>
    <scope>NUCLEOTIDE SEQUENCE [LARGE SCALE GENOMIC DNA]</scope>
    <source>
        <strain evidence="3">JCM 17926</strain>
    </source>
</reference>
<evidence type="ECO:0000313" key="3">
    <source>
        <dbReference type="Proteomes" id="UP001500552"/>
    </source>
</evidence>